<protein>
    <submittedName>
        <fullName evidence="1">Uncharacterized protein</fullName>
    </submittedName>
</protein>
<dbReference type="AlphaFoldDB" id="A0A6H1ZYD5"/>
<sequence>MSKIKVKISCFNCKNLGKTCAAIRTPDEDCFIPKKPKDNQDNGARK</sequence>
<dbReference type="EMBL" id="MT144344">
    <property type="protein sequence ID" value="QJA52489.1"/>
    <property type="molecule type" value="Genomic_DNA"/>
</dbReference>
<gene>
    <name evidence="1" type="ORF">TM448A02752_0006</name>
</gene>
<reference evidence="1" key="1">
    <citation type="submission" date="2020-03" db="EMBL/GenBank/DDBJ databases">
        <title>The deep terrestrial virosphere.</title>
        <authorList>
            <person name="Holmfeldt K."/>
            <person name="Nilsson E."/>
            <person name="Simone D."/>
            <person name="Lopez-Fernandez M."/>
            <person name="Wu X."/>
            <person name="de Brujin I."/>
            <person name="Lundin D."/>
            <person name="Andersson A."/>
            <person name="Bertilsson S."/>
            <person name="Dopson M."/>
        </authorList>
    </citation>
    <scope>NUCLEOTIDE SEQUENCE</scope>
    <source>
        <strain evidence="1">TM448A02752</strain>
    </source>
</reference>
<proteinExistence type="predicted"/>
<name>A0A6H1ZYD5_9ZZZZ</name>
<evidence type="ECO:0000313" key="1">
    <source>
        <dbReference type="EMBL" id="QJA52489.1"/>
    </source>
</evidence>
<organism evidence="1">
    <name type="scientific">viral metagenome</name>
    <dbReference type="NCBI Taxonomy" id="1070528"/>
    <lineage>
        <taxon>unclassified sequences</taxon>
        <taxon>metagenomes</taxon>
        <taxon>organismal metagenomes</taxon>
    </lineage>
</organism>
<accession>A0A6H1ZYD5</accession>